<comment type="caution">
    <text evidence="5">The sequence shown here is derived from an EMBL/GenBank/DDBJ whole genome shotgun (WGS) entry which is preliminary data.</text>
</comment>
<dbReference type="Proteomes" id="UP001077662">
    <property type="component" value="Unassembled WGS sequence"/>
</dbReference>
<keyword evidence="3" id="KW-0804">Transcription</keyword>
<dbReference type="PANTHER" id="PTHR42756:SF1">
    <property type="entry name" value="TRANSCRIPTIONAL REPRESSOR OF EMRAB OPERON"/>
    <property type="match status" value="1"/>
</dbReference>
<dbReference type="PROSITE" id="PS01117">
    <property type="entry name" value="HTH_MARR_1"/>
    <property type="match status" value="1"/>
</dbReference>
<dbReference type="InterPro" id="IPR000835">
    <property type="entry name" value="HTH_MarR-typ"/>
</dbReference>
<dbReference type="SMART" id="SM00347">
    <property type="entry name" value="HTH_MARR"/>
    <property type="match status" value="1"/>
</dbReference>
<sequence>MISNNESLSMQIEAYEELIKQTISKDTDPMLAKLGLITLWVSDNVLDAIDIDLAPLGISESKLGFLLLFILDQKNVEEASMSPSAIADRLGIERASVTSILDWMEKRGLIIRDHHPQDRRRLIIKITEKGREITFRSLPIFWSSCASLVEEFTKEECRVLEKVLTKMHESTRAKLKKDR</sequence>
<accession>A0AAP3DFW2</accession>
<dbReference type="PANTHER" id="PTHR42756">
    <property type="entry name" value="TRANSCRIPTIONAL REGULATOR, MARR"/>
    <property type="match status" value="1"/>
</dbReference>
<dbReference type="GO" id="GO:0003677">
    <property type="term" value="F:DNA binding"/>
    <property type="evidence" value="ECO:0007669"/>
    <property type="project" value="UniProtKB-KW"/>
</dbReference>
<evidence type="ECO:0000313" key="5">
    <source>
        <dbReference type="EMBL" id="MCZ0806345.1"/>
    </source>
</evidence>
<evidence type="ECO:0000256" key="3">
    <source>
        <dbReference type="ARBA" id="ARBA00023163"/>
    </source>
</evidence>
<dbReference type="PROSITE" id="PS50995">
    <property type="entry name" value="HTH_MARR_2"/>
    <property type="match status" value="1"/>
</dbReference>
<dbReference type="SUPFAM" id="SSF46785">
    <property type="entry name" value="Winged helix' DNA-binding domain"/>
    <property type="match status" value="1"/>
</dbReference>
<dbReference type="Pfam" id="PF01047">
    <property type="entry name" value="MarR"/>
    <property type="match status" value="1"/>
</dbReference>
<reference evidence="5" key="1">
    <citation type="submission" date="2022-09" db="EMBL/GenBank/DDBJ databases">
        <title>Genome analysis and characterization of larvicidal activity of Brevibacillus strains.</title>
        <authorList>
            <person name="Patrusheva E.V."/>
            <person name="Izotova A.O."/>
            <person name="Toshchakov S.V."/>
            <person name="Sineoky S.P."/>
        </authorList>
    </citation>
    <scope>NUCLEOTIDE SEQUENCE</scope>
    <source>
        <strain evidence="5">VKPM_B-13247</strain>
    </source>
</reference>
<dbReference type="AlphaFoldDB" id="A0AAP3DFW2"/>
<protein>
    <submittedName>
        <fullName evidence="5">MarR family transcriptional regulator</fullName>
    </submittedName>
</protein>
<keyword evidence="1" id="KW-0805">Transcription regulation</keyword>
<dbReference type="InterPro" id="IPR023187">
    <property type="entry name" value="Tscrpt_reg_MarR-type_CS"/>
</dbReference>
<dbReference type="InterPro" id="IPR036388">
    <property type="entry name" value="WH-like_DNA-bd_sf"/>
</dbReference>
<evidence type="ECO:0000313" key="6">
    <source>
        <dbReference type="Proteomes" id="UP001077662"/>
    </source>
</evidence>
<dbReference type="GO" id="GO:0003700">
    <property type="term" value="F:DNA-binding transcription factor activity"/>
    <property type="evidence" value="ECO:0007669"/>
    <property type="project" value="InterPro"/>
</dbReference>
<evidence type="ECO:0000256" key="1">
    <source>
        <dbReference type="ARBA" id="ARBA00023015"/>
    </source>
</evidence>
<evidence type="ECO:0000256" key="2">
    <source>
        <dbReference type="ARBA" id="ARBA00023125"/>
    </source>
</evidence>
<keyword evidence="2" id="KW-0238">DNA-binding</keyword>
<name>A0AAP3DFW2_BRELA</name>
<organism evidence="5 6">
    <name type="scientific">Brevibacillus laterosporus</name>
    <name type="common">Bacillus laterosporus</name>
    <dbReference type="NCBI Taxonomy" id="1465"/>
    <lineage>
        <taxon>Bacteria</taxon>
        <taxon>Bacillati</taxon>
        <taxon>Bacillota</taxon>
        <taxon>Bacilli</taxon>
        <taxon>Bacillales</taxon>
        <taxon>Paenibacillaceae</taxon>
        <taxon>Brevibacillus</taxon>
    </lineage>
</organism>
<dbReference type="PRINTS" id="PR00598">
    <property type="entry name" value="HTHMARR"/>
</dbReference>
<dbReference type="InterPro" id="IPR036390">
    <property type="entry name" value="WH_DNA-bd_sf"/>
</dbReference>
<evidence type="ECO:0000259" key="4">
    <source>
        <dbReference type="PROSITE" id="PS50995"/>
    </source>
</evidence>
<dbReference type="Gene3D" id="1.10.10.10">
    <property type="entry name" value="Winged helix-like DNA-binding domain superfamily/Winged helix DNA-binding domain"/>
    <property type="match status" value="1"/>
</dbReference>
<gene>
    <name evidence="5" type="ORF">O0554_05335</name>
</gene>
<feature type="domain" description="HTH marR-type" evidence="4">
    <location>
        <begin position="27"/>
        <end position="169"/>
    </location>
</feature>
<proteinExistence type="predicted"/>
<dbReference type="EMBL" id="JAPTNE010000006">
    <property type="protein sequence ID" value="MCZ0806345.1"/>
    <property type="molecule type" value="Genomic_DNA"/>
</dbReference>
<dbReference type="RefSeq" id="WP_258433097.1">
    <property type="nucleotide sequence ID" value="NZ_JANSGW010000006.1"/>
</dbReference>